<dbReference type="InterPro" id="IPR019012">
    <property type="entry name" value="RNA_cap_Gua-N2-MeTrfase"/>
</dbReference>
<dbReference type="OrthoDB" id="9810570at2"/>
<accession>A0A518D487</accession>
<dbReference type="InterPro" id="IPR029063">
    <property type="entry name" value="SAM-dependent_MTases_sf"/>
</dbReference>
<evidence type="ECO:0000259" key="2">
    <source>
        <dbReference type="Pfam" id="PF18096"/>
    </source>
</evidence>
<name>A0A518D487_9BACT</name>
<evidence type="ECO:0000313" key="4">
    <source>
        <dbReference type="Proteomes" id="UP000319342"/>
    </source>
</evidence>
<dbReference type="Pfam" id="PF18096">
    <property type="entry name" value="Thump_like"/>
    <property type="match status" value="1"/>
</dbReference>
<feature type="region of interest" description="Disordered" evidence="1">
    <location>
        <begin position="1"/>
        <end position="23"/>
    </location>
</feature>
<dbReference type="GO" id="GO:0008168">
    <property type="term" value="F:methyltransferase activity"/>
    <property type="evidence" value="ECO:0007669"/>
    <property type="project" value="InterPro"/>
</dbReference>
<dbReference type="GO" id="GO:0036261">
    <property type="term" value="P:7-methylguanosine cap hypermethylation"/>
    <property type="evidence" value="ECO:0007669"/>
    <property type="project" value="InterPro"/>
</dbReference>
<dbReference type="Proteomes" id="UP000319342">
    <property type="component" value="Chromosome"/>
</dbReference>
<sequence>MRPRPENETLQRLLDEHGPPPPDALARGTWLRRHLEPLAAARAGELLDLRERAAGRLPDADGLLLTGAGLEQATHQEVAAARATRVAERMRDQLGPDALVLDATCGLGGEAAALAREGVRVVAADLDPTTAACARHNLERWRPGSTEARGWSGDGPWVVVADALAPPLAALGDRPGPPAVLLADPSRRPDGQRTLRPADWSPSWPALAAVLGRFAGAVVKLAPAARPEELGSYLPADLARHWVWVSRRGELAELVLFTGVLASEPGREPGREACLLSRTEPGRVLERLLGPPERALDARPLDDPSTAAFIGVPDPSLVTSGLLGPVAAAAGHAPLGSGIAFTGGAAPATTAALRSLRVLGTAKLDRRAVRRLLAEHGVGPVRVLARGLNESAGELERRLAGPGAERGLLVVARCDSGRRVWLVEEAPQSPPG</sequence>
<feature type="compositionally biased region" description="Basic and acidic residues" evidence="1">
    <location>
        <begin position="1"/>
        <end position="18"/>
    </location>
</feature>
<dbReference type="InterPro" id="IPR041497">
    <property type="entry name" value="Thump-like"/>
</dbReference>
<evidence type="ECO:0000313" key="3">
    <source>
        <dbReference type="EMBL" id="QDU86285.1"/>
    </source>
</evidence>
<organism evidence="3 4">
    <name type="scientific">Rohdeia mirabilis</name>
    <dbReference type="NCBI Taxonomy" id="2528008"/>
    <lineage>
        <taxon>Bacteria</taxon>
        <taxon>Pseudomonadati</taxon>
        <taxon>Planctomycetota</taxon>
        <taxon>Planctomycetia</taxon>
        <taxon>Planctomycetia incertae sedis</taxon>
        <taxon>Rohdeia</taxon>
    </lineage>
</organism>
<dbReference type="AlphaFoldDB" id="A0A518D487"/>
<keyword evidence="4" id="KW-1185">Reference proteome</keyword>
<reference evidence="3 4" key="1">
    <citation type="submission" date="2019-02" db="EMBL/GenBank/DDBJ databases">
        <title>Deep-cultivation of Planctomycetes and their phenomic and genomic characterization uncovers novel biology.</title>
        <authorList>
            <person name="Wiegand S."/>
            <person name="Jogler M."/>
            <person name="Boedeker C."/>
            <person name="Pinto D."/>
            <person name="Vollmers J."/>
            <person name="Rivas-Marin E."/>
            <person name="Kohn T."/>
            <person name="Peeters S.H."/>
            <person name="Heuer A."/>
            <person name="Rast P."/>
            <person name="Oberbeckmann S."/>
            <person name="Bunk B."/>
            <person name="Jeske O."/>
            <person name="Meyerdierks A."/>
            <person name="Storesund J.E."/>
            <person name="Kallscheuer N."/>
            <person name="Luecker S."/>
            <person name="Lage O.M."/>
            <person name="Pohl T."/>
            <person name="Merkel B.J."/>
            <person name="Hornburger P."/>
            <person name="Mueller R.-W."/>
            <person name="Bruemmer F."/>
            <person name="Labrenz M."/>
            <person name="Spormann A.M."/>
            <person name="Op den Camp H."/>
            <person name="Overmann J."/>
            <person name="Amann R."/>
            <person name="Jetten M.S.M."/>
            <person name="Mascher T."/>
            <person name="Medema M.H."/>
            <person name="Devos D.P."/>
            <person name="Kaster A.-K."/>
            <person name="Ovreas L."/>
            <person name="Rohde M."/>
            <person name="Galperin M.Y."/>
            <person name="Jogler C."/>
        </authorList>
    </citation>
    <scope>NUCLEOTIDE SEQUENCE [LARGE SCALE GENOMIC DNA]</scope>
    <source>
        <strain evidence="3 4">Pla163</strain>
    </source>
</reference>
<dbReference type="PANTHER" id="PTHR14741:SF32">
    <property type="entry name" value="TRIMETHYLGUANOSINE SYNTHASE"/>
    <property type="match status" value="1"/>
</dbReference>
<dbReference type="EMBL" id="CP036290">
    <property type="protein sequence ID" value="QDU86285.1"/>
    <property type="molecule type" value="Genomic_DNA"/>
</dbReference>
<dbReference type="Gene3D" id="3.40.50.150">
    <property type="entry name" value="Vaccinia Virus protein VP39"/>
    <property type="match status" value="1"/>
</dbReference>
<dbReference type="PANTHER" id="PTHR14741">
    <property type="entry name" value="S-ADENOSYLMETHIONINE-DEPENDENT METHYLTRANSFERASE RELATED"/>
    <property type="match status" value="1"/>
</dbReference>
<feature type="domain" description="THUMP-like" evidence="2">
    <location>
        <begin position="354"/>
        <end position="423"/>
    </location>
</feature>
<dbReference type="Pfam" id="PF09445">
    <property type="entry name" value="Methyltransf_15"/>
    <property type="match status" value="1"/>
</dbReference>
<gene>
    <name evidence="3" type="ORF">Pla163_34360</name>
</gene>
<proteinExistence type="predicted"/>
<dbReference type="RefSeq" id="WP_145191240.1">
    <property type="nucleotide sequence ID" value="NZ_CP036290.1"/>
</dbReference>
<evidence type="ECO:0000256" key="1">
    <source>
        <dbReference type="SAM" id="MobiDB-lite"/>
    </source>
</evidence>
<dbReference type="SUPFAM" id="SSF53335">
    <property type="entry name" value="S-adenosyl-L-methionine-dependent methyltransferases"/>
    <property type="match status" value="1"/>
</dbReference>
<protein>
    <recommendedName>
        <fullName evidence="2">THUMP-like domain-containing protein</fullName>
    </recommendedName>
</protein>